<keyword evidence="1" id="KW-0812">Transmembrane</keyword>
<keyword evidence="1" id="KW-1133">Transmembrane helix</keyword>
<evidence type="ECO:0000256" key="1">
    <source>
        <dbReference type="SAM" id="Phobius"/>
    </source>
</evidence>
<comment type="caution">
    <text evidence="2">The sequence shown here is derived from an EMBL/GenBank/DDBJ whole genome shotgun (WGS) entry which is preliminary data.</text>
</comment>
<evidence type="ECO:0000313" key="3">
    <source>
        <dbReference type="Proteomes" id="UP000294564"/>
    </source>
</evidence>
<reference evidence="2 3" key="1">
    <citation type="submission" date="2019-03" db="EMBL/GenBank/DDBJ databases">
        <title>Genomic Encyclopedia of Type Strains, Phase IV (KMG-IV): sequencing the most valuable type-strain genomes for metagenomic binning, comparative biology and taxonomic classification.</title>
        <authorList>
            <person name="Goeker M."/>
        </authorList>
    </citation>
    <scope>NUCLEOTIDE SEQUENCE [LARGE SCALE GENOMIC DNA]</scope>
    <source>
        <strain evidence="2 3">DSM 14836</strain>
    </source>
</reference>
<name>A0A4R2NKV4_9FLAO</name>
<keyword evidence="3" id="KW-1185">Reference proteome</keyword>
<gene>
    <name evidence="2" type="ORF">EV195_1135</name>
</gene>
<evidence type="ECO:0000313" key="2">
    <source>
        <dbReference type="EMBL" id="TCP22157.1"/>
    </source>
</evidence>
<feature type="transmembrane region" description="Helical" evidence="1">
    <location>
        <begin position="12"/>
        <end position="33"/>
    </location>
</feature>
<protein>
    <submittedName>
        <fullName evidence="2">Uncharacterized protein</fullName>
    </submittedName>
</protein>
<sequence length="75" mass="8648">MFKLFCGSPEGFLGLLFVLFIFALPVAIMVIIANIILKTTEFYKKLITNSFRKFLYFIFLIFIAILICIIFTIGL</sequence>
<accession>A0A4R2NKV4</accession>
<dbReference type="Proteomes" id="UP000294564">
    <property type="component" value="Unassembled WGS sequence"/>
</dbReference>
<keyword evidence="1" id="KW-0472">Membrane</keyword>
<dbReference type="EMBL" id="SLXM01000013">
    <property type="protein sequence ID" value="TCP22157.1"/>
    <property type="molecule type" value="Genomic_DNA"/>
</dbReference>
<organism evidence="2 3">
    <name type="scientific">Tenacibaculum skagerrakense</name>
    <dbReference type="NCBI Taxonomy" id="186571"/>
    <lineage>
        <taxon>Bacteria</taxon>
        <taxon>Pseudomonadati</taxon>
        <taxon>Bacteroidota</taxon>
        <taxon>Flavobacteriia</taxon>
        <taxon>Flavobacteriales</taxon>
        <taxon>Flavobacteriaceae</taxon>
        <taxon>Tenacibaculum</taxon>
    </lineage>
</organism>
<dbReference type="AlphaFoldDB" id="A0A4R2NKV4"/>
<feature type="transmembrane region" description="Helical" evidence="1">
    <location>
        <begin position="54"/>
        <end position="74"/>
    </location>
</feature>
<proteinExistence type="predicted"/>